<dbReference type="Pfam" id="PF13640">
    <property type="entry name" value="2OG-FeII_Oxy_3"/>
    <property type="match status" value="1"/>
</dbReference>
<dbReference type="GO" id="GO:0005506">
    <property type="term" value="F:iron ion binding"/>
    <property type="evidence" value="ECO:0007669"/>
    <property type="project" value="UniProtKB-UniRule"/>
</dbReference>
<gene>
    <name evidence="9" type="ORF">GCM10008090_02810</name>
</gene>
<dbReference type="AlphaFoldDB" id="A0A918VI30"/>
<feature type="binding site" evidence="7">
    <location>
        <position position="99"/>
    </location>
    <ligand>
        <name>Fe cation</name>
        <dbReference type="ChEBI" id="CHEBI:24875"/>
    </ligand>
</feature>
<feature type="binding site" evidence="7">
    <location>
        <position position="97"/>
    </location>
    <ligand>
        <name>Fe cation</name>
        <dbReference type="ChEBI" id="CHEBI:24875"/>
    </ligand>
</feature>
<reference evidence="9" key="1">
    <citation type="journal article" date="2014" name="Int. J. Syst. Evol. Microbiol.">
        <title>Complete genome sequence of Corynebacterium casei LMG S-19264T (=DSM 44701T), isolated from a smear-ripened cheese.</title>
        <authorList>
            <consortium name="US DOE Joint Genome Institute (JGI-PGF)"/>
            <person name="Walter F."/>
            <person name="Albersmeier A."/>
            <person name="Kalinowski J."/>
            <person name="Ruckert C."/>
        </authorList>
    </citation>
    <scope>NUCLEOTIDE SEQUENCE</scope>
    <source>
        <strain evidence="9">KCTC 12711</strain>
    </source>
</reference>
<evidence type="ECO:0000313" key="9">
    <source>
        <dbReference type="EMBL" id="GGZ97925.1"/>
    </source>
</evidence>
<dbReference type="GO" id="GO:0031418">
    <property type="term" value="F:L-ascorbic acid binding"/>
    <property type="evidence" value="ECO:0007669"/>
    <property type="project" value="UniProtKB-KW"/>
</dbReference>
<proteinExistence type="inferred from homology"/>
<evidence type="ECO:0000256" key="2">
    <source>
        <dbReference type="ARBA" id="ARBA00022723"/>
    </source>
</evidence>
<evidence type="ECO:0000256" key="1">
    <source>
        <dbReference type="ARBA" id="ARBA00001961"/>
    </source>
</evidence>
<dbReference type="Proteomes" id="UP000614811">
    <property type="component" value="Unassembled WGS sequence"/>
</dbReference>
<feature type="binding site" evidence="7">
    <location>
        <position position="164"/>
    </location>
    <ligand>
        <name>2-oxoglutarate</name>
        <dbReference type="ChEBI" id="CHEBI:16810"/>
    </ligand>
</feature>
<dbReference type="GO" id="GO:0016706">
    <property type="term" value="F:2-oxoglutarate-dependent dioxygenase activity"/>
    <property type="evidence" value="ECO:0007669"/>
    <property type="project" value="UniProtKB-UniRule"/>
</dbReference>
<comment type="cofactor">
    <cofactor evidence="7">
        <name>Fe(2+)</name>
        <dbReference type="ChEBI" id="CHEBI:29033"/>
    </cofactor>
    <text evidence="7">Binds 1 Fe(2+) ion per subunit.</text>
</comment>
<dbReference type="PANTHER" id="PTHR41536">
    <property type="entry name" value="PKHD-TYPE HYDROXYLASE YBIX"/>
    <property type="match status" value="1"/>
</dbReference>
<dbReference type="NCBIfam" id="NF003974">
    <property type="entry name" value="PRK05467.1-3"/>
    <property type="match status" value="1"/>
</dbReference>
<reference evidence="9" key="2">
    <citation type="submission" date="2020-09" db="EMBL/GenBank/DDBJ databases">
        <authorList>
            <person name="Sun Q."/>
            <person name="Kim S."/>
        </authorList>
    </citation>
    <scope>NUCLEOTIDE SEQUENCE</scope>
    <source>
        <strain evidence="9">KCTC 12711</strain>
    </source>
</reference>
<keyword evidence="10" id="KW-1185">Reference proteome</keyword>
<keyword evidence="5 7" id="KW-0560">Oxidoreductase</keyword>
<dbReference type="GO" id="GO:0006879">
    <property type="term" value="P:intracellular iron ion homeostasis"/>
    <property type="evidence" value="ECO:0007669"/>
    <property type="project" value="TreeGrafter"/>
</dbReference>
<evidence type="ECO:0000256" key="3">
    <source>
        <dbReference type="ARBA" id="ARBA00022896"/>
    </source>
</evidence>
<dbReference type="InterPro" id="IPR023550">
    <property type="entry name" value="PKHD_hydroxylase"/>
</dbReference>
<comment type="cofactor">
    <cofactor evidence="1 7">
        <name>L-ascorbate</name>
        <dbReference type="ChEBI" id="CHEBI:38290"/>
    </cofactor>
</comment>
<evidence type="ECO:0000313" key="10">
    <source>
        <dbReference type="Proteomes" id="UP000614811"/>
    </source>
</evidence>
<dbReference type="Gene3D" id="2.60.120.620">
    <property type="entry name" value="q2cbj1_9rhob like domain"/>
    <property type="match status" value="1"/>
</dbReference>
<protein>
    <submittedName>
        <fullName evidence="9">PKHD-type hydroxylase</fullName>
    </submittedName>
</protein>
<organism evidence="9 10">
    <name type="scientific">Arenicella chitinivorans</name>
    <dbReference type="NCBI Taxonomy" id="1329800"/>
    <lineage>
        <taxon>Bacteria</taxon>
        <taxon>Pseudomonadati</taxon>
        <taxon>Pseudomonadota</taxon>
        <taxon>Gammaproteobacteria</taxon>
        <taxon>Arenicellales</taxon>
        <taxon>Arenicellaceae</taxon>
        <taxon>Arenicella</taxon>
    </lineage>
</organism>
<keyword evidence="4 7" id="KW-0223">Dioxygenase</keyword>
<evidence type="ECO:0000256" key="6">
    <source>
        <dbReference type="ARBA" id="ARBA00023004"/>
    </source>
</evidence>
<dbReference type="InterPro" id="IPR006620">
    <property type="entry name" value="Pro_4_hyd_alph"/>
</dbReference>
<keyword evidence="2 7" id="KW-0479">Metal-binding</keyword>
<evidence type="ECO:0000256" key="5">
    <source>
        <dbReference type="ARBA" id="ARBA00023002"/>
    </source>
</evidence>
<dbReference type="InterPro" id="IPR044862">
    <property type="entry name" value="Pro_4_hyd_alph_FE2OG_OXY"/>
</dbReference>
<evidence type="ECO:0000259" key="8">
    <source>
        <dbReference type="PROSITE" id="PS51471"/>
    </source>
</evidence>
<sequence length="220" mass="24315">MAFLIENAIDNHSLLAIQDAVADSSLYQDGKLTAGKSARQVKQNLQADPEAAAILGVKQKIETALASHPLLKRAVYPQRFAKIIISRYQPGMEYGAHIDEACIDNTRTDIAFTLFLSDPDTYSGGELEIHKSDGIEQIKLPAGSAYVYSADTIHRVTPVTAGERFAAIGWIQSKIRLAAHRQTLFDLSQALELLPRNEQNTAARLNILKVKSNLERLWCD</sequence>
<keyword evidence="3 7" id="KW-0847">Vitamin C</keyword>
<dbReference type="PANTHER" id="PTHR41536:SF1">
    <property type="entry name" value="PKHD-TYPE HYDROXYLASE YBIX"/>
    <property type="match status" value="1"/>
</dbReference>
<dbReference type="HAMAP" id="MF_00657">
    <property type="entry name" value="Hydroxyl_YbiX"/>
    <property type="match status" value="1"/>
</dbReference>
<dbReference type="InterPro" id="IPR005123">
    <property type="entry name" value="Oxoglu/Fe-dep_dioxygenase_dom"/>
</dbReference>
<dbReference type="RefSeq" id="WP_189398220.1">
    <property type="nucleotide sequence ID" value="NZ_BMXA01000001.1"/>
</dbReference>
<keyword evidence="6 7" id="KW-0408">Iron</keyword>
<name>A0A918VI30_9GAMM</name>
<accession>A0A918VI30</accession>
<dbReference type="EMBL" id="BMXA01000001">
    <property type="protein sequence ID" value="GGZ97925.1"/>
    <property type="molecule type" value="Genomic_DNA"/>
</dbReference>
<comment type="caution">
    <text evidence="9">The sequence shown here is derived from an EMBL/GenBank/DDBJ whole genome shotgun (WGS) entry which is preliminary data.</text>
</comment>
<dbReference type="GO" id="GO:0006974">
    <property type="term" value="P:DNA damage response"/>
    <property type="evidence" value="ECO:0007669"/>
    <property type="project" value="TreeGrafter"/>
</dbReference>
<feature type="domain" description="Fe2OG dioxygenase" evidence="8">
    <location>
        <begin position="79"/>
        <end position="173"/>
    </location>
</feature>
<evidence type="ECO:0000256" key="4">
    <source>
        <dbReference type="ARBA" id="ARBA00022964"/>
    </source>
</evidence>
<evidence type="ECO:0000256" key="7">
    <source>
        <dbReference type="HAMAP-Rule" id="MF_00657"/>
    </source>
</evidence>
<feature type="binding site" evidence="7">
    <location>
        <position position="154"/>
    </location>
    <ligand>
        <name>Fe cation</name>
        <dbReference type="ChEBI" id="CHEBI:24875"/>
    </ligand>
</feature>
<dbReference type="PROSITE" id="PS51471">
    <property type="entry name" value="FE2OG_OXY"/>
    <property type="match status" value="1"/>
</dbReference>
<dbReference type="SMART" id="SM00702">
    <property type="entry name" value="P4Hc"/>
    <property type="match status" value="1"/>
</dbReference>